<dbReference type="GO" id="GO:0003700">
    <property type="term" value="F:DNA-binding transcription factor activity"/>
    <property type="evidence" value="ECO:0007669"/>
    <property type="project" value="InterPro"/>
</dbReference>
<organism evidence="5 6">
    <name type="scientific">Ramlibacter rhizophilus</name>
    <dbReference type="NCBI Taxonomy" id="1781167"/>
    <lineage>
        <taxon>Bacteria</taxon>
        <taxon>Pseudomonadati</taxon>
        <taxon>Pseudomonadota</taxon>
        <taxon>Betaproteobacteria</taxon>
        <taxon>Burkholderiales</taxon>
        <taxon>Comamonadaceae</taxon>
        <taxon>Ramlibacter</taxon>
    </lineage>
</organism>
<dbReference type="Gene3D" id="1.10.10.60">
    <property type="entry name" value="Homeodomain-like"/>
    <property type="match status" value="1"/>
</dbReference>
<dbReference type="SUPFAM" id="SSF46689">
    <property type="entry name" value="Homeodomain-like"/>
    <property type="match status" value="1"/>
</dbReference>
<reference evidence="5 6" key="1">
    <citation type="submission" date="2019-03" db="EMBL/GenBank/DDBJ databases">
        <title>Ramlibacter rhizophilus CCTCC AB2015357, whole genome shotgun sequence.</title>
        <authorList>
            <person name="Zhang X."/>
            <person name="Feng G."/>
            <person name="Zhu H."/>
        </authorList>
    </citation>
    <scope>NUCLEOTIDE SEQUENCE [LARGE SCALE GENOMIC DNA]</scope>
    <source>
        <strain evidence="5 6">CCTCC AB2015357</strain>
    </source>
</reference>
<evidence type="ECO:0000313" key="5">
    <source>
        <dbReference type="EMBL" id="TFZ01249.1"/>
    </source>
</evidence>
<dbReference type="GO" id="GO:0043565">
    <property type="term" value="F:sequence-specific DNA binding"/>
    <property type="evidence" value="ECO:0007669"/>
    <property type="project" value="InterPro"/>
</dbReference>
<dbReference type="AlphaFoldDB" id="A0A4Z0BTB6"/>
<evidence type="ECO:0000256" key="3">
    <source>
        <dbReference type="ARBA" id="ARBA00023163"/>
    </source>
</evidence>
<proteinExistence type="predicted"/>
<keyword evidence="6" id="KW-1185">Reference proteome</keyword>
<dbReference type="SMART" id="SM00342">
    <property type="entry name" value="HTH_ARAC"/>
    <property type="match status" value="1"/>
</dbReference>
<keyword evidence="1" id="KW-0805">Transcription regulation</keyword>
<evidence type="ECO:0000313" key="6">
    <source>
        <dbReference type="Proteomes" id="UP000297564"/>
    </source>
</evidence>
<dbReference type="PANTHER" id="PTHR46796">
    <property type="entry name" value="HTH-TYPE TRANSCRIPTIONAL ACTIVATOR RHAS-RELATED"/>
    <property type="match status" value="1"/>
</dbReference>
<dbReference type="OrthoDB" id="8890080at2"/>
<dbReference type="PRINTS" id="PR00032">
    <property type="entry name" value="HTHARAC"/>
</dbReference>
<evidence type="ECO:0000259" key="4">
    <source>
        <dbReference type="PROSITE" id="PS01124"/>
    </source>
</evidence>
<sequence>MPPAGKPEKMNALPEAWAAAVRVMPKAPTAAAAATNCLLSMVLSPGGRWVPRMVREPGAACQGRIVRRRVVFRHQRAGAEYAAVKPTDAPLLLVPFREVRHFQPDDCLHYEMVAVRAQVLDWTIPAHRHEGLHQFQWLEHGAISGTVDGHPLEAVAPSLLVLAPGTVHGFRYSPGATGHQVTLPSATLLQLLGGSNLADSGLATSFVLPSPACDPAVFGPLFASIGEEFREQRPGRVHALLACATLLAVQCLRRRDQQGGEGTRRGVRDTLVQRYLALVEAHYRGQHSLAFFAEALQVTPDHLSRSCRKVSGLSAQQMLHERLMLEARRLLAYTPMPVAEVAAQLGYDDAAYFSKFFARQVGQTPSRYRELVAAGVRGAEGKPAG</sequence>
<dbReference type="PANTHER" id="PTHR46796:SF13">
    <property type="entry name" value="HTH-TYPE TRANSCRIPTIONAL ACTIVATOR RHAS"/>
    <property type="match status" value="1"/>
</dbReference>
<feature type="domain" description="HTH araC/xylS-type" evidence="4">
    <location>
        <begin position="273"/>
        <end position="371"/>
    </location>
</feature>
<accession>A0A4Z0BTB6</accession>
<name>A0A4Z0BTB6_9BURK</name>
<protein>
    <submittedName>
        <fullName evidence="5">Helix-turn-helix domain-containing protein</fullName>
    </submittedName>
</protein>
<keyword evidence="3" id="KW-0804">Transcription</keyword>
<dbReference type="InterPro" id="IPR050204">
    <property type="entry name" value="AraC_XylS_family_regulators"/>
</dbReference>
<dbReference type="InterPro" id="IPR020449">
    <property type="entry name" value="Tscrpt_reg_AraC-type_HTH"/>
</dbReference>
<gene>
    <name evidence="5" type="ORF">EZ242_07660</name>
</gene>
<dbReference type="EMBL" id="SMLL01000003">
    <property type="protein sequence ID" value="TFZ01249.1"/>
    <property type="molecule type" value="Genomic_DNA"/>
</dbReference>
<evidence type="ECO:0000256" key="1">
    <source>
        <dbReference type="ARBA" id="ARBA00023015"/>
    </source>
</evidence>
<dbReference type="Pfam" id="PF12833">
    <property type="entry name" value="HTH_18"/>
    <property type="match status" value="1"/>
</dbReference>
<comment type="caution">
    <text evidence="5">The sequence shown here is derived from an EMBL/GenBank/DDBJ whole genome shotgun (WGS) entry which is preliminary data.</text>
</comment>
<dbReference type="PROSITE" id="PS01124">
    <property type="entry name" value="HTH_ARAC_FAMILY_2"/>
    <property type="match status" value="1"/>
</dbReference>
<keyword evidence="2" id="KW-0238">DNA-binding</keyword>
<evidence type="ECO:0000256" key="2">
    <source>
        <dbReference type="ARBA" id="ARBA00023125"/>
    </source>
</evidence>
<dbReference type="InterPro" id="IPR018060">
    <property type="entry name" value="HTH_AraC"/>
</dbReference>
<dbReference type="Proteomes" id="UP000297564">
    <property type="component" value="Unassembled WGS sequence"/>
</dbReference>
<dbReference type="InterPro" id="IPR009057">
    <property type="entry name" value="Homeodomain-like_sf"/>
</dbReference>